<evidence type="ECO:0000259" key="1">
    <source>
        <dbReference type="Pfam" id="PF01814"/>
    </source>
</evidence>
<dbReference type="GO" id="GO:0005886">
    <property type="term" value="C:plasma membrane"/>
    <property type="evidence" value="ECO:0007669"/>
    <property type="project" value="TreeGrafter"/>
</dbReference>
<dbReference type="Proteomes" id="UP000002383">
    <property type="component" value="Chromosome"/>
</dbReference>
<dbReference type="EMBL" id="CP001339">
    <property type="protein sequence ID" value="ACL72838.1"/>
    <property type="molecule type" value="Genomic_DNA"/>
</dbReference>
<dbReference type="OrthoDB" id="7349010at2"/>
<proteinExistence type="predicted"/>
<accession>B8GSD4</accession>
<reference evidence="2 3" key="1">
    <citation type="journal article" date="2011" name="Stand. Genomic Sci.">
        <title>Complete genome sequence of 'Thioalkalivibrio sulfidophilus' HL-EbGr7.</title>
        <authorList>
            <person name="Muyzer G."/>
            <person name="Sorokin D.Y."/>
            <person name="Mavromatis K."/>
            <person name="Lapidus A."/>
            <person name="Clum A."/>
            <person name="Ivanova N."/>
            <person name="Pati A."/>
            <person name="d'Haeseleer P."/>
            <person name="Woyke T."/>
            <person name="Kyrpides N.C."/>
        </authorList>
    </citation>
    <scope>NUCLEOTIDE SEQUENCE [LARGE SCALE GENOMIC DNA]</scope>
    <source>
        <strain evidence="2 3">HL-EbGR7</strain>
    </source>
</reference>
<organism evidence="2 3">
    <name type="scientific">Thioalkalivibrio sulfidiphilus (strain HL-EbGR7)</name>
    <dbReference type="NCBI Taxonomy" id="396588"/>
    <lineage>
        <taxon>Bacteria</taxon>
        <taxon>Pseudomonadati</taxon>
        <taxon>Pseudomonadota</taxon>
        <taxon>Gammaproteobacteria</taxon>
        <taxon>Chromatiales</taxon>
        <taxon>Ectothiorhodospiraceae</taxon>
        <taxon>Thioalkalivibrio</taxon>
    </lineage>
</organism>
<dbReference type="Pfam" id="PF01814">
    <property type="entry name" value="Hemerythrin"/>
    <property type="match status" value="1"/>
</dbReference>
<dbReference type="AlphaFoldDB" id="B8GSD4"/>
<dbReference type="KEGG" id="tgr:Tgr7_1756"/>
<dbReference type="HOGENOM" id="CLU_095978_1_0_6"/>
<dbReference type="InterPro" id="IPR012312">
    <property type="entry name" value="Hemerythrin-like"/>
</dbReference>
<protein>
    <submittedName>
        <fullName evidence="2">Hemerythrin HHE cation binding region</fullName>
    </submittedName>
</protein>
<sequence length="177" mass="20874">MSQILEHLHQDHIHMARVLDLIERELKRFNGNLPADLSLIYDGLHYLTQHGDRCHHPLEDRVFARLEEVNPSTREAVNRLREEHEALYAKGKAFRDAVRDVESEAAMERRSFLEVAQDYLQHQRRHLDFEETTIFPMARTHISTKDWDDMDMAEERATDPLFGSNADPEYQRLRSAL</sequence>
<feature type="domain" description="Hemerythrin-like" evidence="1">
    <location>
        <begin position="4"/>
        <end position="138"/>
    </location>
</feature>
<dbReference type="RefSeq" id="WP_012638320.1">
    <property type="nucleotide sequence ID" value="NC_011901.1"/>
</dbReference>
<evidence type="ECO:0000313" key="3">
    <source>
        <dbReference type="Proteomes" id="UP000002383"/>
    </source>
</evidence>
<dbReference type="Gene3D" id="1.20.120.520">
    <property type="entry name" value="nmb1532 protein domain like"/>
    <property type="match status" value="1"/>
</dbReference>
<name>B8GSD4_THISH</name>
<dbReference type="PANTHER" id="PTHR39966:SF1">
    <property type="entry name" value="HEMERYTHRIN-LIKE DOMAIN-CONTAINING PROTEIN"/>
    <property type="match status" value="1"/>
</dbReference>
<keyword evidence="3" id="KW-1185">Reference proteome</keyword>
<evidence type="ECO:0000313" key="2">
    <source>
        <dbReference type="EMBL" id="ACL72838.1"/>
    </source>
</evidence>
<gene>
    <name evidence="2" type="ordered locus">Tgr7_1756</name>
</gene>
<dbReference type="PANTHER" id="PTHR39966">
    <property type="entry name" value="BLL2471 PROTEIN-RELATED"/>
    <property type="match status" value="1"/>
</dbReference>
<dbReference type="eggNOG" id="COG3945">
    <property type="taxonomic scope" value="Bacteria"/>
</dbReference>